<dbReference type="EMBL" id="FQ790275">
    <property type="protein sequence ID" value="CCD45046.1"/>
    <property type="molecule type" value="Genomic_DNA"/>
</dbReference>
<dbReference type="Proteomes" id="UP000008177">
    <property type="component" value="Unplaced contigs"/>
</dbReference>
<accession>G2XXK7</accession>
<organism evidence="1 2">
    <name type="scientific">Botryotinia fuckeliana (strain T4)</name>
    <name type="common">Noble rot fungus</name>
    <name type="synonym">Botrytis cinerea</name>
    <dbReference type="NCBI Taxonomy" id="999810"/>
    <lineage>
        <taxon>Eukaryota</taxon>
        <taxon>Fungi</taxon>
        <taxon>Dikarya</taxon>
        <taxon>Ascomycota</taxon>
        <taxon>Pezizomycotina</taxon>
        <taxon>Leotiomycetes</taxon>
        <taxon>Helotiales</taxon>
        <taxon>Sclerotiniaceae</taxon>
        <taxon>Botrytis</taxon>
    </lineage>
</organism>
<proteinExistence type="predicted"/>
<evidence type="ECO:0000313" key="2">
    <source>
        <dbReference type="Proteomes" id="UP000008177"/>
    </source>
</evidence>
<reference evidence="2" key="1">
    <citation type="journal article" date="2011" name="PLoS Genet.">
        <title>Genomic analysis of the necrotrophic fungal pathogens Sclerotinia sclerotiorum and Botrytis cinerea.</title>
        <authorList>
            <person name="Amselem J."/>
            <person name="Cuomo C.A."/>
            <person name="van Kan J.A."/>
            <person name="Viaud M."/>
            <person name="Benito E.P."/>
            <person name="Couloux A."/>
            <person name="Coutinho P.M."/>
            <person name="de Vries R.P."/>
            <person name="Dyer P.S."/>
            <person name="Fillinger S."/>
            <person name="Fournier E."/>
            <person name="Gout L."/>
            <person name="Hahn M."/>
            <person name="Kohn L."/>
            <person name="Lapalu N."/>
            <person name="Plummer K.M."/>
            <person name="Pradier J.M."/>
            <person name="Quevillon E."/>
            <person name="Sharon A."/>
            <person name="Simon A."/>
            <person name="ten Have A."/>
            <person name="Tudzynski B."/>
            <person name="Tudzynski P."/>
            <person name="Wincker P."/>
            <person name="Andrew M."/>
            <person name="Anthouard V."/>
            <person name="Beever R.E."/>
            <person name="Beffa R."/>
            <person name="Benoit I."/>
            <person name="Bouzid O."/>
            <person name="Brault B."/>
            <person name="Chen Z."/>
            <person name="Choquer M."/>
            <person name="Collemare J."/>
            <person name="Cotton P."/>
            <person name="Danchin E.G."/>
            <person name="Da Silva C."/>
            <person name="Gautier A."/>
            <person name="Giraud C."/>
            <person name="Giraud T."/>
            <person name="Gonzalez C."/>
            <person name="Grossetete S."/>
            <person name="Guldener U."/>
            <person name="Henrissat B."/>
            <person name="Howlett B.J."/>
            <person name="Kodira C."/>
            <person name="Kretschmer M."/>
            <person name="Lappartient A."/>
            <person name="Leroch M."/>
            <person name="Levis C."/>
            <person name="Mauceli E."/>
            <person name="Neuveglise C."/>
            <person name="Oeser B."/>
            <person name="Pearson M."/>
            <person name="Poulain J."/>
            <person name="Poussereau N."/>
            <person name="Quesneville H."/>
            <person name="Rascle C."/>
            <person name="Schumacher J."/>
            <person name="Segurens B."/>
            <person name="Sexton A."/>
            <person name="Silva E."/>
            <person name="Sirven C."/>
            <person name="Soanes D.M."/>
            <person name="Talbot N.J."/>
            <person name="Templeton M."/>
            <person name="Yandava C."/>
            <person name="Yarden O."/>
            <person name="Zeng Q."/>
            <person name="Rollins J.A."/>
            <person name="Lebrun M.H."/>
            <person name="Dickman M."/>
        </authorList>
    </citation>
    <scope>NUCLEOTIDE SEQUENCE [LARGE SCALE GENOMIC DNA]</scope>
    <source>
        <strain evidence="2">T4</strain>
    </source>
</reference>
<name>G2XXK7_BOTF4</name>
<dbReference type="AlphaFoldDB" id="G2XXK7"/>
<dbReference type="InParanoid" id="G2XXK7"/>
<protein>
    <submittedName>
        <fullName evidence="1">Uncharacterized protein</fullName>
    </submittedName>
</protein>
<gene>
    <name evidence="1" type="ORF">BofuT4_uP007630.1</name>
</gene>
<sequence>MSEKNVAAQSNYCKLNSENDTLVAGPLPPQKPGELPVNFIPANIFPSKPTVKFQSHHMWT</sequence>
<evidence type="ECO:0000313" key="1">
    <source>
        <dbReference type="EMBL" id="CCD45046.1"/>
    </source>
</evidence>
<dbReference type="HOGENOM" id="CLU_2941427_0_0_1"/>